<feature type="transmembrane region" description="Helical" evidence="11">
    <location>
        <begin position="759"/>
        <end position="783"/>
    </location>
</feature>
<feature type="transmembrane region" description="Helical" evidence="11">
    <location>
        <begin position="173"/>
        <end position="192"/>
    </location>
</feature>
<dbReference type="GO" id="GO:0090374">
    <property type="term" value="P:oligopeptide export from mitochondrion"/>
    <property type="evidence" value="ECO:0007669"/>
    <property type="project" value="TreeGrafter"/>
</dbReference>
<dbReference type="PROSITE" id="PS00211">
    <property type="entry name" value="ABC_TRANSPORTER_1"/>
    <property type="match status" value="2"/>
</dbReference>
<dbReference type="GO" id="GO:0005886">
    <property type="term" value="C:plasma membrane"/>
    <property type="evidence" value="ECO:0007669"/>
    <property type="project" value="UniProtKB-SubCell"/>
</dbReference>
<evidence type="ECO:0000313" key="14">
    <source>
        <dbReference type="EMBL" id="OGE56376.1"/>
    </source>
</evidence>
<feature type="transmembrane region" description="Helical" evidence="11">
    <location>
        <begin position="984"/>
        <end position="1007"/>
    </location>
</feature>
<feature type="transmembrane region" description="Helical" evidence="11">
    <location>
        <begin position="100"/>
        <end position="122"/>
    </location>
</feature>
<evidence type="ECO:0000256" key="4">
    <source>
        <dbReference type="ARBA" id="ARBA00022475"/>
    </source>
</evidence>
<keyword evidence="8" id="KW-0067">ATP-binding</keyword>
<dbReference type="GO" id="GO:0015421">
    <property type="term" value="F:ABC-type oligopeptide transporter activity"/>
    <property type="evidence" value="ECO:0007669"/>
    <property type="project" value="TreeGrafter"/>
</dbReference>
<organism evidence="14 15">
    <name type="scientific">Penicillium arizonense</name>
    <dbReference type="NCBI Taxonomy" id="1835702"/>
    <lineage>
        <taxon>Eukaryota</taxon>
        <taxon>Fungi</taxon>
        <taxon>Dikarya</taxon>
        <taxon>Ascomycota</taxon>
        <taxon>Pezizomycotina</taxon>
        <taxon>Eurotiomycetes</taxon>
        <taxon>Eurotiomycetidae</taxon>
        <taxon>Eurotiales</taxon>
        <taxon>Aspergillaceae</taxon>
        <taxon>Penicillium</taxon>
    </lineage>
</organism>
<keyword evidence="4" id="KW-1003">Cell membrane</keyword>
<evidence type="ECO:0008006" key="16">
    <source>
        <dbReference type="Google" id="ProtNLM"/>
    </source>
</evidence>
<dbReference type="InterPro" id="IPR039421">
    <property type="entry name" value="Type_1_exporter"/>
</dbReference>
<evidence type="ECO:0000256" key="5">
    <source>
        <dbReference type="ARBA" id="ARBA00022692"/>
    </source>
</evidence>
<dbReference type="GO" id="GO:0005743">
    <property type="term" value="C:mitochondrial inner membrane"/>
    <property type="evidence" value="ECO:0007669"/>
    <property type="project" value="TreeGrafter"/>
</dbReference>
<dbReference type="Gene3D" id="3.40.50.300">
    <property type="entry name" value="P-loop containing nucleotide triphosphate hydrolases"/>
    <property type="match status" value="2"/>
</dbReference>
<comment type="similarity">
    <text evidence="2">Belongs to the ABC transporter superfamily. ABCB family. Multidrug resistance exporter (TC 3.A.1.201) subfamily.</text>
</comment>
<dbReference type="InterPro" id="IPR027417">
    <property type="entry name" value="P-loop_NTPase"/>
</dbReference>
<dbReference type="SMART" id="SM00382">
    <property type="entry name" value="AAA"/>
    <property type="match status" value="2"/>
</dbReference>
<feature type="transmembrane region" description="Helical" evidence="11">
    <location>
        <begin position="44"/>
        <end position="68"/>
    </location>
</feature>
<dbReference type="Pfam" id="PF00664">
    <property type="entry name" value="ABC_membrane"/>
    <property type="match status" value="2"/>
</dbReference>
<evidence type="ECO:0000313" key="15">
    <source>
        <dbReference type="Proteomes" id="UP000177622"/>
    </source>
</evidence>
<feature type="transmembrane region" description="Helical" evidence="11">
    <location>
        <begin position="198"/>
        <end position="219"/>
    </location>
</feature>
<keyword evidence="15" id="KW-1185">Reference proteome</keyword>
<keyword evidence="7" id="KW-0547">Nucleotide-binding</keyword>
<keyword evidence="10 11" id="KW-0472">Membrane</keyword>
<dbReference type="Proteomes" id="UP000177622">
    <property type="component" value="Unassembled WGS sequence"/>
</dbReference>
<feature type="transmembrane region" description="Helical" evidence="11">
    <location>
        <begin position="803"/>
        <end position="828"/>
    </location>
</feature>
<sequence length="1359" mass="147891">MPKYKTDHVKAKYLNKCIPTKQGLGKFFSYTRLLFSLDYTKTDVLLIVTAVFFAVAAGIPFPLLGIVFGDLINDLNTATCVPSETSNTDVTGSVRTKVLYVIYITIANFCFIYIHCSCWSLISERIARRYRRRYFESVIRQETGYIESLPAGDVVSRLVGDIEVVQSGTSEKVGLVISTVSYFVTSYVVAFIKVPQIAGMLMSVVPCFFAMTYVGGYYIKKYGGLISQRANAATSIASSSLSHLMLVHAFNAHDRLEKLFADYLSESRIDALKKAATHACQLGFLYFVAYSANALAFWEGARLIADSVEAGGTGVSVGAVYTVIFVLIDASFILSQVAPFVHVFASAAGAADRLLEVIHRESNIDGTSDSGDKSAPFNSGDITFRDVHFTYPSRPDVPVLKGVDFAIPPRKHTAIVGPSGGGKSTIVALLERFYDPLSGEISIGNQNFRDLNVKYLRGNIGFVQQEPSLLDRSILENIAYGLVTSAAEHHQSLAPFIFDSTLPDLVAQLRTGLSEKKALEGHDPKVAEIVSLVRQAATSSNALSFIDALPHGLATTAGSSGNMLSGGQKQRIALARALVREPTLLILDEATAALDSTSEQLIQEALAKVSERVTTVSIAHRLATAKDAHKIVVIQKGRVVEEGPHAELVAKGGSYAEMVRLQNLGKLSIGTLKQDPIRQTRETAIIETLPVDNKEALLDILGADVTDETLPAYEGVVKKETKKEQKRREKELKAKKKPKRSGWFTTKFTWSLLRPNMHFILIGFAMSVIIGGSYSAEAVIFGHTVGALSPCGGADGIRSGGSLYGLLFFIMALIELGANVISGCAYGWAADKILYRIRVLSLRSLLNQTMTWHGDDDRSPGTLITYITGDATALSSITGTTIGLLLATAVNLVAGMVISFAIAWKIAIVLLPTIPVLLIAGMMKLRTQAQFAERHQKAFAKATAITVEAVSNIRAVSAFSLEKQSYAVYERALKAPYRETLKSIAFGNVFLATAFSISNLVYALAYWWGTRQIIAGLYSQTQFFIVLPALLFSTQSCGQMFALAPDISKAGLAASNIAELLTTRSSDEELNFETKGQKVDVNLLEEKIPDPEAAHPEQRLLNSTEAPPMMSGIGAELQNVHFEYPSRPGQPVLRGLSLRIQPGQFCALVGSSGSGKSTTFAMLERFYRPESGAVIIDGVNITRQLGTKFRDDIALVPQENVMFEGTVAFNIGLGARPGHQPTQAEIEEACHMANVHEVIMALPQGYQTQCSHDGKQFSGGQRQRLSIARALVRRPRMLLLDESTSALDVESEKRIQEALATLAGRTTIVAIAHRLNTIHRADCIYLIEDGRCVEQGTHDELVQASESYRTNVIHQSLET</sequence>
<keyword evidence="5 11" id="KW-0812">Transmembrane</keyword>
<dbReference type="PANTHER" id="PTHR43394:SF11">
    <property type="entry name" value="ATP-BINDING CASSETTE TRANSPORTER"/>
    <property type="match status" value="1"/>
</dbReference>
<dbReference type="SUPFAM" id="SSF90123">
    <property type="entry name" value="ABC transporter transmembrane region"/>
    <property type="match status" value="2"/>
</dbReference>
<keyword evidence="6" id="KW-0677">Repeat</keyword>
<comment type="subcellular location">
    <subcellularLocation>
        <location evidence="1">Cell membrane</location>
        <topology evidence="1">Multi-pass membrane protein</topology>
    </subcellularLocation>
</comment>
<feature type="transmembrane region" description="Helical" evidence="11">
    <location>
        <begin position="882"/>
        <end position="900"/>
    </location>
</feature>
<protein>
    <recommendedName>
        <fullName evidence="16">ABC transporter</fullName>
    </recommendedName>
</protein>
<dbReference type="CDD" id="cd18578">
    <property type="entry name" value="ABC_6TM_Pgp_ABCB1_D2_like"/>
    <property type="match status" value="1"/>
</dbReference>
<dbReference type="FunFam" id="1.20.1560.10:FF:000057">
    <property type="entry name" value="ABC multidrug transporter SitT"/>
    <property type="match status" value="1"/>
</dbReference>
<dbReference type="GO" id="GO:0016887">
    <property type="term" value="F:ATP hydrolysis activity"/>
    <property type="evidence" value="ECO:0007669"/>
    <property type="project" value="InterPro"/>
</dbReference>
<dbReference type="InterPro" id="IPR036640">
    <property type="entry name" value="ABC1_TM_sf"/>
</dbReference>
<dbReference type="CDD" id="cd18577">
    <property type="entry name" value="ABC_6TM_Pgp_ABCB1_D1_like"/>
    <property type="match status" value="1"/>
</dbReference>
<dbReference type="SUPFAM" id="SSF52540">
    <property type="entry name" value="P-loop containing nucleoside triphosphate hydrolases"/>
    <property type="match status" value="2"/>
</dbReference>
<gene>
    <name evidence="14" type="ORF">PENARI_c003G08092</name>
</gene>
<name>A0A1F5LTF6_PENAI</name>
<evidence type="ECO:0000256" key="10">
    <source>
        <dbReference type="ARBA" id="ARBA00023136"/>
    </source>
</evidence>
<dbReference type="RefSeq" id="XP_022491804.1">
    <property type="nucleotide sequence ID" value="XM_022628569.1"/>
</dbReference>
<dbReference type="Pfam" id="PF00005">
    <property type="entry name" value="ABC_tran"/>
    <property type="match status" value="2"/>
</dbReference>
<comment type="caution">
    <text evidence="14">The sequence shown here is derived from an EMBL/GenBank/DDBJ whole genome shotgun (WGS) entry which is preliminary data.</text>
</comment>
<keyword evidence="9 11" id="KW-1133">Transmembrane helix</keyword>
<evidence type="ECO:0000259" key="12">
    <source>
        <dbReference type="PROSITE" id="PS50893"/>
    </source>
</evidence>
<dbReference type="InterPro" id="IPR003593">
    <property type="entry name" value="AAA+_ATPase"/>
</dbReference>
<dbReference type="Gene3D" id="1.20.1560.10">
    <property type="entry name" value="ABC transporter type 1, transmembrane domain"/>
    <property type="match status" value="1"/>
</dbReference>
<dbReference type="PANTHER" id="PTHR43394">
    <property type="entry name" value="ATP-DEPENDENT PERMEASE MDL1, MITOCHONDRIAL"/>
    <property type="match status" value="1"/>
</dbReference>
<evidence type="ECO:0000256" key="3">
    <source>
        <dbReference type="ARBA" id="ARBA00022448"/>
    </source>
</evidence>
<keyword evidence="3" id="KW-0813">Transport</keyword>
<evidence type="ECO:0000256" key="6">
    <source>
        <dbReference type="ARBA" id="ARBA00022737"/>
    </source>
</evidence>
<evidence type="ECO:0000256" key="8">
    <source>
        <dbReference type="ARBA" id="ARBA00022840"/>
    </source>
</evidence>
<evidence type="ECO:0000256" key="7">
    <source>
        <dbReference type="ARBA" id="ARBA00022741"/>
    </source>
</evidence>
<dbReference type="EMBL" id="LXJU01000003">
    <property type="protein sequence ID" value="OGE56376.1"/>
    <property type="molecule type" value="Genomic_DNA"/>
</dbReference>
<dbReference type="FunFam" id="3.40.50.300:FF:000913">
    <property type="entry name" value="ABC multidrug transporter SitT"/>
    <property type="match status" value="1"/>
</dbReference>
<reference evidence="14 15" key="1">
    <citation type="journal article" date="2016" name="Sci. Rep.">
        <title>Penicillium arizonense, a new, genome sequenced fungal species, reveals a high chemical diversity in secreted metabolites.</title>
        <authorList>
            <person name="Grijseels S."/>
            <person name="Nielsen J.C."/>
            <person name="Randelovic M."/>
            <person name="Nielsen J."/>
            <person name="Nielsen K.F."/>
            <person name="Workman M."/>
            <person name="Frisvad J.C."/>
        </authorList>
    </citation>
    <scope>NUCLEOTIDE SEQUENCE [LARGE SCALE GENOMIC DNA]</scope>
    <source>
        <strain evidence="14 15">CBS 141311</strain>
    </source>
</reference>
<evidence type="ECO:0000256" key="9">
    <source>
        <dbReference type="ARBA" id="ARBA00022989"/>
    </source>
</evidence>
<feature type="domain" description="ABC transporter" evidence="12">
    <location>
        <begin position="1115"/>
        <end position="1354"/>
    </location>
</feature>
<dbReference type="InterPro" id="IPR017871">
    <property type="entry name" value="ABC_transporter-like_CS"/>
</dbReference>
<proteinExistence type="inferred from homology"/>
<evidence type="ECO:0000256" key="2">
    <source>
        <dbReference type="ARBA" id="ARBA00007577"/>
    </source>
</evidence>
<evidence type="ECO:0000256" key="11">
    <source>
        <dbReference type="SAM" id="Phobius"/>
    </source>
</evidence>
<dbReference type="OrthoDB" id="6500128at2759"/>
<feature type="domain" description="ABC transmembrane type-1" evidence="13">
    <location>
        <begin position="761"/>
        <end position="1049"/>
    </location>
</feature>
<accession>A0A1F5LTF6</accession>
<dbReference type="GO" id="GO:0005524">
    <property type="term" value="F:ATP binding"/>
    <property type="evidence" value="ECO:0007669"/>
    <property type="project" value="UniProtKB-KW"/>
</dbReference>
<dbReference type="InterPro" id="IPR003439">
    <property type="entry name" value="ABC_transporter-like_ATP-bd"/>
</dbReference>
<evidence type="ECO:0000259" key="13">
    <source>
        <dbReference type="PROSITE" id="PS50929"/>
    </source>
</evidence>
<dbReference type="InterPro" id="IPR011527">
    <property type="entry name" value="ABC1_TM_dom"/>
</dbReference>
<feature type="transmembrane region" description="Helical" evidence="11">
    <location>
        <begin position="275"/>
        <end position="298"/>
    </location>
</feature>
<feature type="domain" description="ABC transporter" evidence="12">
    <location>
        <begin position="382"/>
        <end position="661"/>
    </location>
</feature>
<feature type="domain" description="ABC transmembrane type-1" evidence="13">
    <location>
        <begin position="48"/>
        <end position="346"/>
    </location>
</feature>
<dbReference type="STRING" id="1835702.A0A1F5LTF6"/>
<feature type="transmembrane region" description="Helical" evidence="11">
    <location>
        <begin position="318"/>
        <end position="345"/>
    </location>
</feature>
<evidence type="ECO:0000256" key="1">
    <source>
        <dbReference type="ARBA" id="ARBA00004651"/>
    </source>
</evidence>
<dbReference type="PROSITE" id="PS50893">
    <property type="entry name" value="ABC_TRANSPORTER_2"/>
    <property type="match status" value="2"/>
</dbReference>
<dbReference type="PROSITE" id="PS50929">
    <property type="entry name" value="ABC_TM1F"/>
    <property type="match status" value="2"/>
</dbReference>
<feature type="transmembrane region" description="Helical" evidence="11">
    <location>
        <begin position="906"/>
        <end position="925"/>
    </location>
</feature>
<dbReference type="GeneID" id="34573303"/>